<keyword evidence="3" id="KW-1185">Reference proteome</keyword>
<feature type="domain" description="GSCFA" evidence="1">
    <location>
        <begin position="71"/>
        <end position="210"/>
    </location>
</feature>
<dbReference type="Pfam" id="PF08885">
    <property type="entry name" value="GSCFA"/>
    <property type="match status" value="1"/>
</dbReference>
<dbReference type="OrthoDB" id="369216at2"/>
<comment type="caution">
    <text evidence="2">The sequence shown here is derived from an EMBL/GenBank/DDBJ whole genome shotgun (WGS) entry which is preliminary data.</text>
</comment>
<proteinExistence type="predicted"/>
<accession>A0A0F3IME2</accession>
<organism evidence="2 3">
    <name type="scientific">Methylocucumis oryzae</name>
    <dbReference type="NCBI Taxonomy" id="1632867"/>
    <lineage>
        <taxon>Bacteria</taxon>
        <taxon>Pseudomonadati</taxon>
        <taxon>Pseudomonadota</taxon>
        <taxon>Gammaproteobacteria</taxon>
        <taxon>Methylococcales</taxon>
        <taxon>Methylococcaceae</taxon>
        <taxon>Methylocucumis</taxon>
    </lineage>
</organism>
<name>A0A0F3IME2_9GAMM</name>
<evidence type="ECO:0000259" key="1">
    <source>
        <dbReference type="Pfam" id="PF08885"/>
    </source>
</evidence>
<evidence type="ECO:0000313" key="2">
    <source>
        <dbReference type="EMBL" id="KJV07693.1"/>
    </source>
</evidence>
<dbReference type="AlphaFoldDB" id="A0A0F3IME2"/>
<dbReference type="Proteomes" id="UP000033684">
    <property type="component" value="Unassembled WGS sequence"/>
</dbReference>
<reference evidence="3" key="1">
    <citation type="submission" date="2015-03" db="EMBL/GenBank/DDBJ databases">
        <title>Draft genome sequence of a novel methanotroph (Sn10-6) isolated from flooded ricefield rhizosphere in India.</title>
        <authorList>
            <person name="Pandit P.S."/>
            <person name="Pore S.D."/>
            <person name="Arora P."/>
            <person name="Kapse N.G."/>
            <person name="Dhakephalkar P.K."/>
            <person name="Rahalkar M.C."/>
        </authorList>
    </citation>
    <scope>NUCLEOTIDE SEQUENCE [LARGE SCALE GENOMIC DNA]</scope>
    <source>
        <strain evidence="3">Sn10-6</strain>
    </source>
</reference>
<gene>
    <name evidence="2" type="ORF">VZ94_02850</name>
</gene>
<dbReference type="EMBL" id="LAJX01000021">
    <property type="protein sequence ID" value="KJV07693.1"/>
    <property type="molecule type" value="Genomic_DNA"/>
</dbReference>
<dbReference type="RefSeq" id="WP_045778085.1">
    <property type="nucleotide sequence ID" value="NZ_LAJX01000021.1"/>
</dbReference>
<dbReference type="InterPro" id="IPR014982">
    <property type="entry name" value="GSCFA"/>
</dbReference>
<evidence type="ECO:0000313" key="3">
    <source>
        <dbReference type="Proteomes" id="UP000033684"/>
    </source>
</evidence>
<sequence length="223" mass="25493">MKIKSIENMKIINAKDALGITKGNNYKAWNKSSSSSLLSEHPNDASRRIHDGFAEVIPKYSGLKLTTDAPVFAMGSCFAREIESALIRKGGNVVSLDESIQRPEFYDGEGNVRSGFFHRFTPRSIWQEFMWCFDELDNWQHDSLIWGSGESERNDLNYWKVPGCDRSLEAIMTRRTVARNLVRNAVKADVIILTLGLIEAWYHKPSKSVCKLWRPYVISKIFV</sequence>
<reference evidence="2 3" key="2">
    <citation type="journal article" date="2016" name="Microb. Ecol.">
        <title>Genome Characteristics of a Novel Type I Methanotroph (Sn10-6) Isolated from a Flooded Indian Rice Field.</title>
        <authorList>
            <person name="Rahalkar M.C."/>
            <person name="Pandit P.S."/>
            <person name="Dhakephalkar P.K."/>
            <person name="Pore S."/>
            <person name="Arora P."/>
            <person name="Kapse N."/>
        </authorList>
    </citation>
    <scope>NUCLEOTIDE SEQUENCE [LARGE SCALE GENOMIC DNA]</scope>
    <source>
        <strain evidence="2 3">Sn10-6</strain>
    </source>
</reference>
<protein>
    <recommendedName>
        <fullName evidence="1">GSCFA domain-containing protein</fullName>
    </recommendedName>
</protein>